<comment type="caution">
    <text evidence="4">The sequence shown here is derived from an EMBL/GenBank/DDBJ whole genome shotgun (WGS) entry which is preliminary data.</text>
</comment>
<dbReference type="RefSeq" id="WP_265144046.1">
    <property type="nucleotide sequence ID" value="NZ_JAPCHZ010000002.1"/>
</dbReference>
<evidence type="ECO:0000313" key="4">
    <source>
        <dbReference type="EMBL" id="MCW4451891.1"/>
    </source>
</evidence>
<evidence type="ECO:0000313" key="5">
    <source>
        <dbReference type="Proteomes" id="UP001209107"/>
    </source>
</evidence>
<dbReference type="PANTHER" id="PTHR22916">
    <property type="entry name" value="GLYCOSYLTRANSFERASE"/>
    <property type="match status" value="1"/>
</dbReference>
<feature type="domain" description="Glycosyltransferase 2-like" evidence="3">
    <location>
        <begin position="28"/>
        <end position="157"/>
    </location>
</feature>
<keyword evidence="5" id="KW-1185">Reference proteome</keyword>
<organism evidence="4 5">
    <name type="scientific">Kaistella yananensis</name>
    <dbReference type="NCBI Taxonomy" id="2989820"/>
    <lineage>
        <taxon>Bacteria</taxon>
        <taxon>Pseudomonadati</taxon>
        <taxon>Bacteroidota</taxon>
        <taxon>Flavobacteriia</taxon>
        <taxon>Flavobacteriales</taxon>
        <taxon>Weeksellaceae</taxon>
        <taxon>Chryseobacterium group</taxon>
        <taxon>Kaistella</taxon>
    </lineage>
</organism>
<accession>A0ABT3JM90</accession>
<evidence type="ECO:0000256" key="1">
    <source>
        <dbReference type="ARBA" id="ARBA00022676"/>
    </source>
</evidence>
<dbReference type="PANTHER" id="PTHR22916:SF51">
    <property type="entry name" value="GLYCOSYLTRANSFERASE EPSH-RELATED"/>
    <property type="match status" value="1"/>
</dbReference>
<dbReference type="Pfam" id="PF00535">
    <property type="entry name" value="Glycos_transf_2"/>
    <property type="match status" value="1"/>
</dbReference>
<sequence>MEPPAIGIVGRSHETTNSLNPYSILDISVIIPVYNASTFLRKAVESAVNLDEVKEILLVEDASIDNSLALCRTLQTEYPKVKLFQHPDHGNHGAGATRNLGLEKATQEFIAFLDADDYYLPNRFEAEKEIFKNEKIDGVFNAIGTEFYSEKGKAEFREKFKNIELTTVKKHAEGKDVFFGLLGLKNDFGTFFHLNGLTVRNKSIRKNNLKFNEKLRVHQDSDFIIKLAYHSHLKSGNITEAVAIRGVHDDNRITKIQQYSDLYNQRQLLLWDSVFQWSKDKDLPGKFRNHILLKRKSFQLSLKKGWKKYVPFFFNALFKPEILKTRYRFTVLKR</sequence>
<gene>
    <name evidence="4" type="ORF">OK344_06670</name>
</gene>
<dbReference type="EMBL" id="JAPCHZ010000002">
    <property type="protein sequence ID" value="MCW4451891.1"/>
    <property type="molecule type" value="Genomic_DNA"/>
</dbReference>
<dbReference type="Proteomes" id="UP001209107">
    <property type="component" value="Unassembled WGS sequence"/>
</dbReference>
<keyword evidence="2" id="KW-0808">Transferase</keyword>
<dbReference type="Gene3D" id="3.90.550.10">
    <property type="entry name" value="Spore Coat Polysaccharide Biosynthesis Protein SpsA, Chain A"/>
    <property type="match status" value="1"/>
</dbReference>
<protein>
    <submittedName>
        <fullName evidence="4">Glycosyltransferase</fullName>
    </submittedName>
</protein>
<keyword evidence="1" id="KW-0328">Glycosyltransferase</keyword>
<reference evidence="4 5" key="1">
    <citation type="submission" date="2022-10" db="EMBL/GenBank/DDBJ databases">
        <title>Kaistella sp. BT-6-1-3.</title>
        <authorList>
            <person name="Ai J."/>
            <person name="Deng Z."/>
        </authorList>
    </citation>
    <scope>NUCLEOTIDE SEQUENCE [LARGE SCALE GENOMIC DNA]</scope>
    <source>
        <strain evidence="4 5">BT6-1-3</strain>
    </source>
</reference>
<proteinExistence type="predicted"/>
<evidence type="ECO:0000256" key="2">
    <source>
        <dbReference type="ARBA" id="ARBA00022679"/>
    </source>
</evidence>
<dbReference type="CDD" id="cd00761">
    <property type="entry name" value="Glyco_tranf_GTA_type"/>
    <property type="match status" value="1"/>
</dbReference>
<dbReference type="InterPro" id="IPR001173">
    <property type="entry name" value="Glyco_trans_2-like"/>
</dbReference>
<dbReference type="SUPFAM" id="SSF53448">
    <property type="entry name" value="Nucleotide-diphospho-sugar transferases"/>
    <property type="match status" value="1"/>
</dbReference>
<name>A0ABT3JM90_9FLAO</name>
<dbReference type="InterPro" id="IPR029044">
    <property type="entry name" value="Nucleotide-diphossugar_trans"/>
</dbReference>
<evidence type="ECO:0000259" key="3">
    <source>
        <dbReference type="Pfam" id="PF00535"/>
    </source>
</evidence>